<reference evidence="1" key="1">
    <citation type="submission" date="2021-06" db="EMBL/GenBank/DDBJ databases">
        <authorList>
            <person name="Criscuolo A."/>
        </authorList>
    </citation>
    <scope>NUCLEOTIDE SEQUENCE</scope>
    <source>
        <strain evidence="1">CIP111600</strain>
    </source>
</reference>
<accession>A0A916JWV2</accession>
<evidence type="ECO:0000313" key="1">
    <source>
        <dbReference type="EMBL" id="CAG7608179.1"/>
    </source>
</evidence>
<dbReference type="Proteomes" id="UP000693672">
    <property type="component" value="Unassembled WGS sequence"/>
</dbReference>
<sequence>MKKEHIVHFKIIHKTGTKQLRGLIFLEENQEPTLQDFEQCLRDCGHDVRIENKEQFIFKAYKPGEEYLIDVLEDYEDEHTRDRYVESLAKTFINDPGKLF</sequence>
<dbReference type="AlphaFoldDB" id="A0A916JWV2"/>
<organism evidence="1 2">
    <name type="scientific">Paenibacillus solanacearum</name>
    <dbReference type="NCBI Taxonomy" id="2048548"/>
    <lineage>
        <taxon>Bacteria</taxon>
        <taxon>Bacillati</taxon>
        <taxon>Bacillota</taxon>
        <taxon>Bacilli</taxon>
        <taxon>Bacillales</taxon>
        <taxon>Paenibacillaceae</taxon>
        <taxon>Paenibacillus</taxon>
    </lineage>
</organism>
<keyword evidence="2" id="KW-1185">Reference proteome</keyword>
<dbReference type="EMBL" id="CAJVAS010000003">
    <property type="protein sequence ID" value="CAG7608179.1"/>
    <property type="molecule type" value="Genomic_DNA"/>
</dbReference>
<name>A0A916JWV2_9BACL</name>
<evidence type="ECO:0000313" key="2">
    <source>
        <dbReference type="Proteomes" id="UP000693672"/>
    </source>
</evidence>
<proteinExistence type="predicted"/>
<dbReference type="RefSeq" id="WP_218090859.1">
    <property type="nucleotide sequence ID" value="NZ_CAJVAS010000003.1"/>
</dbReference>
<comment type="caution">
    <text evidence="1">The sequence shown here is derived from an EMBL/GenBank/DDBJ whole genome shotgun (WGS) entry which is preliminary data.</text>
</comment>
<gene>
    <name evidence="1" type="ORF">PAESOLCIP111_01035</name>
</gene>
<protein>
    <submittedName>
        <fullName evidence="1">Uncharacterized protein</fullName>
    </submittedName>
</protein>